<dbReference type="InterPro" id="IPR016662">
    <property type="entry name" value="Acyl-CoA_thioEstase_long-chain"/>
</dbReference>
<evidence type="ECO:0000256" key="2">
    <source>
        <dbReference type="PIRSR" id="PIRSR016521-1"/>
    </source>
</evidence>
<dbReference type="InterPro" id="IPR014940">
    <property type="entry name" value="BAAT_C"/>
</dbReference>
<organism evidence="5">
    <name type="scientific">Hirondellea gigas</name>
    <dbReference type="NCBI Taxonomy" id="1518452"/>
    <lineage>
        <taxon>Eukaryota</taxon>
        <taxon>Metazoa</taxon>
        <taxon>Ecdysozoa</taxon>
        <taxon>Arthropoda</taxon>
        <taxon>Crustacea</taxon>
        <taxon>Multicrustacea</taxon>
        <taxon>Malacostraca</taxon>
        <taxon>Eumalacostraca</taxon>
        <taxon>Peracarida</taxon>
        <taxon>Amphipoda</taxon>
        <taxon>Amphilochidea</taxon>
        <taxon>Lysianassida</taxon>
        <taxon>Lysianassidira</taxon>
        <taxon>Lysianassoidea</taxon>
        <taxon>Lysianassidae</taxon>
        <taxon>Hirondellea</taxon>
    </lineage>
</organism>
<dbReference type="EMBL" id="IACF01001891">
    <property type="protein sequence ID" value="LAB67568.1"/>
    <property type="molecule type" value="mRNA"/>
</dbReference>
<protein>
    <submittedName>
        <fullName evidence="5">Acyl-coenzyme A thioesterase 1-like</fullName>
    </submittedName>
</protein>
<feature type="domain" description="BAAT/Acyl-CoA thioester hydrolase C-terminal" evidence="4">
    <location>
        <begin position="249"/>
        <end position="456"/>
    </location>
</feature>
<evidence type="ECO:0000259" key="4">
    <source>
        <dbReference type="Pfam" id="PF08840"/>
    </source>
</evidence>
<dbReference type="GO" id="GO:0006631">
    <property type="term" value="P:fatty acid metabolic process"/>
    <property type="evidence" value="ECO:0007669"/>
    <property type="project" value="TreeGrafter"/>
</dbReference>
<dbReference type="InterPro" id="IPR042490">
    <property type="entry name" value="Thio_Ohase/BAAT_N"/>
</dbReference>
<accession>A0A2P2I0J9</accession>
<evidence type="ECO:0000259" key="3">
    <source>
        <dbReference type="Pfam" id="PF04775"/>
    </source>
</evidence>
<dbReference type="InterPro" id="IPR006862">
    <property type="entry name" value="Thio_Ohase/aa_AcTrfase"/>
</dbReference>
<sequence length="463" mass="51155">MFRHFIRKDSVSRVLSSFLRSLSSSSQVKISEKMAPSVTVTPDRCLQDVPVTLRVTGLSKNEHYTISSSINDSKGVTFVALAHYRSDETGTIDVTKQPALGGHFLGLFPMGLFFNIMPNKSDYKHHRFSYKDVTKPLLFDIAVYEGSFAPHIAMMSAEGMGLTPVCTVEHSRLLQAPGSKRIIVNEGKIRGVLHLPPGRGPFPGVVDMFGSAGGLMEHRSSLLAARGIAALALAFFDYEDLPKTLDNFHMSYFEEAVNYLASREEVYGDGVGAISVSKGGDLVLSMARHLPLVKAGVVINCCAANAVSTLTLNDGTVIPALKFDISRVRLLRDGCMDAHDMMDDLADYPECAIEVERIPGDIMWIVGVDDKNWDSVGHAQVAVDRYKKAGRDHKLQVLKYEGAGHLIEPPYTPFCDLSYHKVVRTGMVWGGQPKQHCQAQVDSWQRIQDFFHDRLTPDPKTKL</sequence>
<dbReference type="GO" id="GO:0006637">
    <property type="term" value="P:acyl-CoA metabolic process"/>
    <property type="evidence" value="ECO:0007669"/>
    <property type="project" value="InterPro"/>
</dbReference>
<dbReference type="Pfam" id="PF08840">
    <property type="entry name" value="BAAT_C"/>
    <property type="match status" value="1"/>
</dbReference>
<dbReference type="InterPro" id="IPR029058">
    <property type="entry name" value="AB_hydrolase_fold"/>
</dbReference>
<dbReference type="Gene3D" id="2.60.40.2240">
    <property type="entry name" value="Acyl-CoA thioester hydrolase/BAAT N-terminal domain"/>
    <property type="match status" value="1"/>
</dbReference>
<feature type="active site" description="Charge relay system" evidence="2">
    <location>
        <position position="277"/>
    </location>
</feature>
<dbReference type="Gene3D" id="3.40.50.1820">
    <property type="entry name" value="alpha/beta hydrolase"/>
    <property type="match status" value="1"/>
</dbReference>
<evidence type="ECO:0000313" key="5">
    <source>
        <dbReference type="EMBL" id="LAB67568.1"/>
    </source>
</evidence>
<proteinExistence type="evidence at transcript level"/>
<evidence type="ECO:0000256" key="1">
    <source>
        <dbReference type="ARBA" id="ARBA00006538"/>
    </source>
</evidence>
<dbReference type="Pfam" id="PF04775">
    <property type="entry name" value="Bile_Hydr_Trans"/>
    <property type="match status" value="1"/>
</dbReference>
<feature type="domain" description="Acyl-CoA thioester hydrolase/bile acid-CoA amino acid N-acetyltransferase" evidence="3">
    <location>
        <begin position="48"/>
        <end position="186"/>
    </location>
</feature>
<dbReference type="PANTHER" id="PTHR10824:SF17">
    <property type="entry name" value="ACYL-COENZYME A THIOESTERASE 6"/>
    <property type="match status" value="1"/>
</dbReference>
<reference evidence="5" key="1">
    <citation type="journal article" date="2018" name="Biosci. Biotechnol. Biochem.">
        <title>Polysaccharide hydrolase of the hadal zone amphipods Hirondellea gigas.</title>
        <authorList>
            <person name="Kobayashi H."/>
            <person name="Nagahama T."/>
            <person name="Arai W."/>
            <person name="Sasagawa Y."/>
            <person name="Umeda M."/>
            <person name="Hayashi T."/>
            <person name="Nikaido I."/>
            <person name="Watanabe H."/>
            <person name="Oguri K."/>
            <person name="Kitazato H."/>
            <person name="Fujioka K."/>
            <person name="Kido Y."/>
            <person name="Takami H."/>
        </authorList>
    </citation>
    <scope>NUCLEOTIDE SEQUENCE</scope>
    <source>
        <tissue evidence="5">Whole body</tissue>
    </source>
</reference>
<comment type="similarity">
    <text evidence="1">Belongs to the C/M/P thioester hydrolase family.</text>
</comment>
<dbReference type="GO" id="GO:0047617">
    <property type="term" value="F:fatty acyl-CoA hydrolase activity"/>
    <property type="evidence" value="ECO:0007669"/>
    <property type="project" value="TreeGrafter"/>
</dbReference>
<dbReference type="PANTHER" id="PTHR10824">
    <property type="entry name" value="ACYL-COENZYME A THIOESTERASE-RELATED"/>
    <property type="match status" value="1"/>
</dbReference>
<feature type="active site" description="Charge relay system" evidence="2">
    <location>
        <position position="370"/>
    </location>
</feature>
<dbReference type="FunFam" id="3.40.50.1820:FF:000024">
    <property type="entry name" value="acyl-coenzyme A thioesterase 4"/>
    <property type="match status" value="1"/>
</dbReference>
<name>A0A2P2I0J9_9CRUS</name>
<dbReference type="AlphaFoldDB" id="A0A2P2I0J9"/>
<dbReference type="PIRSF" id="PIRSF016521">
    <property type="entry name" value="Acyl-CoA_hydro"/>
    <property type="match status" value="1"/>
</dbReference>
<feature type="active site" description="Charge relay system" evidence="2">
    <location>
        <position position="405"/>
    </location>
</feature>
<dbReference type="SUPFAM" id="SSF53474">
    <property type="entry name" value="alpha/beta-Hydrolases"/>
    <property type="match status" value="1"/>
</dbReference>